<keyword evidence="3" id="KW-0597">Phosphoprotein</keyword>
<evidence type="ECO:0000256" key="7">
    <source>
        <dbReference type="ARBA" id="ARBA00022777"/>
    </source>
</evidence>
<keyword evidence="11 13" id="KW-0472">Membrane</keyword>
<dbReference type="RefSeq" id="WP_094015075.1">
    <property type="nucleotide sequence ID" value="NZ_NMQW01000017.1"/>
</dbReference>
<evidence type="ECO:0000256" key="12">
    <source>
        <dbReference type="SAM" id="Coils"/>
    </source>
</evidence>
<dbReference type="InterPro" id="IPR003660">
    <property type="entry name" value="HAMP_dom"/>
</dbReference>
<evidence type="ECO:0000256" key="11">
    <source>
        <dbReference type="ARBA" id="ARBA00023136"/>
    </source>
</evidence>
<dbReference type="PANTHER" id="PTHR34220:SF11">
    <property type="entry name" value="SENSOR PROTEIN KINASE HPTS"/>
    <property type="match status" value="1"/>
</dbReference>
<dbReference type="AlphaFoldDB" id="A0A229US01"/>
<dbReference type="InterPro" id="IPR010559">
    <property type="entry name" value="Sig_transdc_His_kin_internal"/>
</dbReference>
<dbReference type="Pfam" id="PF00672">
    <property type="entry name" value="HAMP"/>
    <property type="match status" value="1"/>
</dbReference>
<keyword evidence="10" id="KW-0902">Two-component regulatory system</keyword>
<dbReference type="GO" id="GO:0005886">
    <property type="term" value="C:plasma membrane"/>
    <property type="evidence" value="ECO:0007669"/>
    <property type="project" value="UniProtKB-SubCell"/>
</dbReference>
<dbReference type="InterPro" id="IPR033479">
    <property type="entry name" value="dCache_1"/>
</dbReference>
<dbReference type="InterPro" id="IPR050640">
    <property type="entry name" value="Bact_2-comp_sensor_kinase"/>
</dbReference>
<dbReference type="PROSITE" id="PS50885">
    <property type="entry name" value="HAMP"/>
    <property type="match status" value="1"/>
</dbReference>
<feature type="domain" description="HAMP" evidence="14">
    <location>
        <begin position="319"/>
        <end position="371"/>
    </location>
</feature>
<dbReference type="InterPro" id="IPR003594">
    <property type="entry name" value="HATPase_dom"/>
</dbReference>
<dbReference type="Pfam" id="PF06580">
    <property type="entry name" value="His_kinase"/>
    <property type="match status" value="1"/>
</dbReference>
<evidence type="ECO:0000256" key="2">
    <source>
        <dbReference type="ARBA" id="ARBA00022475"/>
    </source>
</evidence>
<feature type="transmembrane region" description="Helical" evidence="13">
    <location>
        <begin position="295"/>
        <end position="315"/>
    </location>
</feature>
<gene>
    <name evidence="15" type="ORF">CF651_11875</name>
</gene>
<dbReference type="EMBL" id="NMQW01000017">
    <property type="protein sequence ID" value="OXM85925.1"/>
    <property type="molecule type" value="Genomic_DNA"/>
</dbReference>
<dbReference type="PANTHER" id="PTHR34220">
    <property type="entry name" value="SENSOR HISTIDINE KINASE YPDA"/>
    <property type="match status" value="1"/>
</dbReference>
<accession>A0A229US01</accession>
<dbReference type="Pfam" id="PF02743">
    <property type="entry name" value="dCache_1"/>
    <property type="match status" value="1"/>
</dbReference>
<keyword evidence="4" id="KW-0808">Transferase</keyword>
<evidence type="ECO:0000313" key="16">
    <source>
        <dbReference type="Proteomes" id="UP000215509"/>
    </source>
</evidence>
<dbReference type="OrthoDB" id="9776552at2"/>
<keyword evidence="16" id="KW-1185">Reference proteome</keyword>
<dbReference type="CDD" id="cd06225">
    <property type="entry name" value="HAMP"/>
    <property type="match status" value="1"/>
</dbReference>
<dbReference type="GO" id="GO:0000155">
    <property type="term" value="F:phosphorelay sensor kinase activity"/>
    <property type="evidence" value="ECO:0007669"/>
    <property type="project" value="InterPro"/>
</dbReference>
<name>A0A229US01_9BACL</name>
<dbReference type="SUPFAM" id="SSF158472">
    <property type="entry name" value="HAMP domain-like"/>
    <property type="match status" value="1"/>
</dbReference>
<keyword evidence="2" id="KW-1003">Cell membrane</keyword>
<dbReference type="InterPro" id="IPR036890">
    <property type="entry name" value="HATPase_C_sf"/>
</dbReference>
<proteinExistence type="predicted"/>
<dbReference type="Pfam" id="PF02518">
    <property type="entry name" value="HATPase_c"/>
    <property type="match status" value="1"/>
</dbReference>
<feature type="coiled-coil region" evidence="12">
    <location>
        <begin position="375"/>
        <end position="405"/>
    </location>
</feature>
<dbReference type="CDD" id="cd12912">
    <property type="entry name" value="PDC2_MCP_like"/>
    <property type="match status" value="1"/>
</dbReference>
<dbReference type="Gene3D" id="6.10.340.10">
    <property type="match status" value="1"/>
</dbReference>
<evidence type="ECO:0000256" key="9">
    <source>
        <dbReference type="ARBA" id="ARBA00022989"/>
    </source>
</evidence>
<keyword evidence="6" id="KW-0547">Nucleotide-binding</keyword>
<protein>
    <submittedName>
        <fullName evidence="15">Histidine kinase</fullName>
    </submittedName>
</protein>
<keyword evidence="8" id="KW-0067">ATP-binding</keyword>
<comment type="caution">
    <text evidence="15">The sequence shown here is derived from an EMBL/GenBank/DDBJ whole genome shotgun (WGS) entry which is preliminary data.</text>
</comment>
<evidence type="ECO:0000256" key="10">
    <source>
        <dbReference type="ARBA" id="ARBA00023012"/>
    </source>
</evidence>
<evidence type="ECO:0000259" key="14">
    <source>
        <dbReference type="PROSITE" id="PS50885"/>
    </source>
</evidence>
<evidence type="ECO:0000256" key="13">
    <source>
        <dbReference type="SAM" id="Phobius"/>
    </source>
</evidence>
<dbReference type="SMART" id="SM00304">
    <property type="entry name" value="HAMP"/>
    <property type="match status" value="1"/>
</dbReference>
<dbReference type="SMART" id="SM00387">
    <property type="entry name" value="HATPase_c"/>
    <property type="match status" value="1"/>
</dbReference>
<keyword evidence="12" id="KW-0175">Coiled coil</keyword>
<evidence type="ECO:0000256" key="6">
    <source>
        <dbReference type="ARBA" id="ARBA00022741"/>
    </source>
</evidence>
<keyword evidence="5 13" id="KW-0812">Transmembrane</keyword>
<dbReference type="GO" id="GO:0005524">
    <property type="term" value="F:ATP binding"/>
    <property type="evidence" value="ECO:0007669"/>
    <property type="project" value="UniProtKB-KW"/>
</dbReference>
<organism evidence="15 16">
    <name type="scientific">Paenibacillus rigui</name>
    <dbReference type="NCBI Taxonomy" id="554312"/>
    <lineage>
        <taxon>Bacteria</taxon>
        <taxon>Bacillati</taxon>
        <taxon>Bacillota</taxon>
        <taxon>Bacilli</taxon>
        <taxon>Bacillales</taxon>
        <taxon>Paenibacillaceae</taxon>
        <taxon>Paenibacillus</taxon>
    </lineage>
</organism>
<evidence type="ECO:0000256" key="3">
    <source>
        <dbReference type="ARBA" id="ARBA00022553"/>
    </source>
</evidence>
<evidence type="ECO:0000256" key="4">
    <source>
        <dbReference type="ARBA" id="ARBA00022679"/>
    </source>
</evidence>
<evidence type="ECO:0000256" key="8">
    <source>
        <dbReference type="ARBA" id="ARBA00022840"/>
    </source>
</evidence>
<evidence type="ECO:0000313" key="15">
    <source>
        <dbReference type="EMBL" id="OXM85925.1"/>
    </source>
</evidence>
<evidence type="ECO:0000256" key="5">
    <source>
        <dbReference type="ARBA" id="ARBA00022692"/>
    </source>
</evidence>
<sequence>MRKRSLSAQIFSYFLIVIVLSVASLGVVSYLQSSRALDGQVEQYMEQMIEGAAYQTDIYLQTYELLSNAFSSNSDVRAFFEIGAEDSYEYYYYSDQIRRFALSSVQSIVTLYKQLNAIYVVGQQGRAFIYDNQNFLIQDTNMVSEKYNQLMSLIPSNGKIVLLDMSLRPEDQGTVVTMARKVRGAAYDEFKGIVAIEFKLQELAKIWDRVNIGKEGYFFILDESGNAIYLPPNVNPGKDALKELSNHLSTSENKVFTSKFNGENRMFVARKSDYSKWQLVVSMPVEELRKPISTIRTTTIAVGLATLILALYLAYRFGRSILAPIRELKDSMRETEKGNWQHIEEIGRTDEIGGLIHSYNLMVTRLSQMIDKVYAAELQQQKDALQIQEAELERHRAEFQTLQMQINPHFLYNTLETINCYAIVQDSHEITEMVEAMAFMLRYSIQTNLEEITVANELNHVRNYMIILQHRIDREFEIDVIIPPNLLLEKMVRLTLQPVVENIFQHAFPNGIEPHHVIRIDAVKKNGLFQVIVEDNGAGISLERLQALQERLKLNRLSEEEFANGNRRRGGIGLMNVHRRIQMVFGEQYGLQVESVWGQGSRIILNMPEQSNHIKL</sequence>
<dbReference type="Gene3D" id="3.30.450.20">
    <property type="entry name" value="PAS domain"/>
    <property type="match status" value="1"/>
</dbReference>
<dbReference type="Gene3D" id="3.30.565.10">
    <property type="entry name" value="Histidine kinase-like ATPase, C-terminal domain"/>
    <property type="match status" value="1"/>
</dbReference>
<keyword evidence="7 15" id="KW-0418">Kinase</keyword>
<evidence type="ECO:0000256" key="1">
    <source>
        <dbReference type="ARBA" id="ARBA00004651"/>
    </source>
</evidence>
<keyword evidence="9 13" id="KW-1133">Transmembrane helix</keyword>
<comment type="subcellular location">
    <subcellularLocation>
        <location evidence="1">Cell membrane</location>
        <topology evidence="1">Multi-pass membrane protein</topology>
    </subcellularLocation>
</comment>
<dbReference type="Proteomes" id="UP000215509">
    <property type="component" value="Unassembled WGS sequence"/>
</dbReference>
<dbReference type="SUPFAM" id="SSF55874">
    <property type="entry name" value="ATPase domain of HSP90 chaperone/DNA topoisomerase II/histidine kinase"/>
    <property type="match status" value="1"/>
</dbReference>
<feature type="transmembrane region" description="Helical" evidence="13">
    <location>
        <begin position="12"/>
        <end position="31"/>
    </location>
</feature>
<reference evidence="15 16" key="1">
    <citation type="submission" date="2017-07" db="EMBL/GenBank/DDBJ databases">
        <title>Genome sequencing and assembly of Paenibacillus rigui.</title>
        <authorList>
            <person name="Mayilraj S."/>
        </authorList>
    </citation>
    <scope>NUCLEOTIDE SEQUENCE [LARGE SCALE GENOMIC DNA]</scope>
    <source>
        <strain evidence="15 16">JCM 16352</strain>
    </source>
</reference>